<accession>A0ABM8RTF5</accession>
<reference evidence="1 2" key="1">
    <citation type="submission" date="2021-02" db="EMBL/GenBank/DDBJ databases">
        <authorList>
            <person name="Han P."/>
        </authorList>
    </citation>
    <scope>NUCLEOTIDE SEQUENCE [LARGE SCALE GENOMIC DNA]</scope>
    <source>
        <strain evidence="1">Candidatus Nitrospira sp. ZN2</strain>
    </source>
</reference>
<gene>
    <name evidence="1" type="ORF">NSPZN2_40277</name>
</gene>
<comment type="caution">
    <text evidence="1">The sequence shown here is derived from an EMBL/GenBank/DDBJ whole genome shotgun (WGS) entry which is preliminary data.</text>
</comment>
<proteinExistence type="predicted"/>
<evidence type="ECO:0000313" key="1">
    <source>
        <dbReference type="EMBL" id="CAE6770833.1"/>
    </source>
</evidence>
<dbReference type="Proteomes" id="UP000675880">
    <property type="component" value="Unassembled WGS sequence"/>
</dbReference>
<name>A0ABM8RTF5_9BACT</name>
<sequence length="154" mass="17604">MLNDAQERNIQIVMRLIEEKMRALEARLICPEEHGVMFEISNDISVDIAPALQQEIQEVMTILRELKHCFSLPRETTPTSQELIRGLSSLWVSLQECDSKGLRRFGDVHSSVSPALDSQVERLAELMLKMGDIIREHRCPDMVAAQKEQPSSQY</sequence>
<keyword evidence="2" id="KW-1185">Reference proteome</keyword>
<dbReference type="EMBL" id="CAJNBJ010000017">
    <property type="protein sequence ID" value="CAE6770833.1"/>
    <property type="molecule type" value="Genomic_DNA"/>
</dbReference>
<protein>
    <submittedName>
        <fullName evidence="1">Uncharacterized protein</fullName>
    </submittedName>
</protein>
<evidence type="ECO:0000313" key="2">
    <source>
        <dbReference type="Proteomes" id="UP000675880"/>
    </source>
</evidence>
<organism evidence="1 2">
    <name type="scientific">Nitrospira defluvii</name>
    <dbReference type="NCBI Taxonomy" id="330214"/>
    <lineage>
        <taxon>Bacteria</taxon>
        <taxon>Pseudomonadati</taxon>
        <taxon>Nitrospirota</taxon>
        <taxon>Nitrospiria</taxon>
        <taxon>Nitrospirales</taxon>
        <taxon>Nitrospiraceae</taxon>
        <taxon>Nitrospira</taxon>
    </lineage>
</organism>